<dbReference type="Proteomes" id="UP001054837">
    <property type="component" value="Unassembled WGS sequence"/>
</dbReference>
<evidence type="ECO:0000313" key="1">
    <source>
        <dbReference type="EMBL" id="GIY76441.1"/>
    </source>
</evidence>
<protein>
    <recommendedName>
        <fullName evidence="3">Maturase K</fullName>
    </recommendedName>
</protein>
<comment type="caution">
    <text evidence="1">The sequence shown here is derived from an EMBL/GenBank/DDBJ whole genome shotgun (WGS) entry which is preliminary data.</text>
</comment>
<gene>
    <name evidence="1" type="ORF">CDAR_124711</name>
</gene>
<accession>A0AAV4W3A1</accession>
<organism evidence="1 2">
    <name type="scientific">Caerostris darwini</name>
    <dbReference type="NCBI Taxonomy" id="1538125"/>
    <lineage>
        <taxon>Eukaryota</taxon>
        <taxon>Metazoa</taxon>
        <taxon>Ecdysozoa</taxon>
        <taxon>Arthropoda</taxon>
        <taxon>Chelicerata</taxon>
        <taxon>Arachnida</taxon>
        <taxon>Araneae</taxon>
        <taxon>Araneomorphae</taxon>
        <taxon>Entelegynae</taxon>
        <taxon>Araneoidea</taxon>
        <taxon>Araneidae</taxon>
        <taxon>Caerostris</taxon>
    </lineage>
</organism>
<evidence type="ECO:0008006" key="3">
    <source>
        <dbReference type="Google" id="ProtNLM"/>
    </source>
</evidence>
<proteinExistence type="predicted"/>
<name>A0AAV4W3A1_9ARAC</name>
<dbReference type="AlphaFoldDB" id="A0AAV4W3A1"/>
<dbReference type="EMBL" id="BPLQ01014009">
    <property type="protein sequence ID" value="GIY76441.1"/>
    <property type="molecule type" value="Genomic_DNA"/>
</dbReference>
<evidence type="ECO:0000313" key="2">
    <source>
        <dbReference type="Proteomes" id="UP001054837"/>
    </source>
</evidence>
<sequence length="95" mass="11138">MDSSRITIRSFCERFIRGSLPRHVNLFAGFPCIVFQEELLFEVIIRSISLQQLRRDELLFHCLPKQGPFSLLARHIAQMTVLLKDIMAELFLFTQ</sequence>
<reference evidence="1 2" key="1">
    <citation type="submission" date="2021-06" db="EMBL/GenBank/DDBJ databases">
        <title>Caerostris darwini draft genome.</title>
        <authorList>
            <person name="Kono N."/>
            <person name="Arakawa K."/>
        </authorList>
    </citation>
    <scope>NUCLEOTIDE SEQUENCE [LARGE SCALE GENOMIC DNA]</scope>
</reference>
<keyword evidence="2" id="KW-1185">Reference proteome</keyword>